<protein>
    <submittedName>
        <fullName evidence="1">Uncharacterized protein</fullName>
    </submittedName>
</protein>
<evidence type="ECO:0000313" key="1">
    <source>
        <dbReference type="EMBL" id="MBC2242239.1"/>
    </source>
</evidence>
<dbReference type="EMBL" id="JAARZA010000011">
    <property type="protein sequence ID" value="MBC2242239.1"/>
    <property type="molecule type" value="Genomic_DNA"/>
</dbReference>
<dbReference type="RefSeq" id="WP_185541788.1">
    <property type="nucleotide sequence ID" value="NZ_JAARZA010000011.1"/>
</dbReference>
<reference evidence="1 2" key="1">
    <citation type="submission" date="2020-03" db="EMBL/GenBank/DDBJ databases">
        <title>Soil Listeria distribution.</title>
        <authorList>
            <person name="Liao J."/>
            <person name="Wiedmann M."/>
        </authorList>
    </citation>
    <scope>NUCLEOTIDE SEQUENCE [LARGE SCALE GENOMIC DNA]</scope>
    <source>
        <strain evidence="1 2">FSL L7-0149</strain>
    </source>
</reference>
<accession>A0A842FC67</accession>
<gene>
    <name evidence="1" type="ORF">HCB35_17330</name>
</gene>
<sequence length="75" mass="8790">MKQTNEIAMVDRKFRALENFEAEDRLFLEGEVYTAFYEHGRYILVAENGEFSFTKLGMENLVKDWAGSFEEVLNT</sequence>
<comment type="caution">
    <text evidence="1">The sequence shown here is derived from an EMBL/GenBank/DDBJ whole genome shotgun (WGS) entry which is preliminary data.</text>
</comment>
<evidence type="ECO:0000313" key="2">
    <source>
        <dbReference type="Proteomes" id="UP000553016"/>
    </source>
</evidence>
<dbReference type="Proteomes" id="UP000553016">
    <property type="component" value="Unassembled WGS sequence"/>
</dbReference>
<dbReference type="AlphaFoldDB" id="A0A842FC67"/>
<proteinExistence type="predicted"/>
<name>A0A842FC67_9LIST</name>
<organism evidence="1 2">
    <name type="scientific">Listeria booriae</name>
    <dbReference type="NCBI Taxonomy" id="1552123"/>
    <lineage>
        <taxon>Bacteria</taxon>
        <taxon>Bacillati</taxon>
        <taxon>Bacillota</taxon>
        <taxon>Bacilli</taxon>
        <taxon>Bacillales</taxon>
        <taxon>Listeriaceae</taxon>
        <taxon>Listeria</taxon>
    </lineage>
</organism>